<dbReference type="Pfam" id="PF00078">
    <property type="entry name" value="RVT_1"/>
    <property type="match status" value="1"/>
</dbReference>
<evidence type="ECO:0000313" key="3">
    <source>
        <dbReference type="Proteomes" id="UP000279833"/>
    </source>
</evidence>
<gene>
    <name evidence="2" type="ORF">SCUD_LOCUS12561</name>
</gene>
<keyword evidence="3" id="KW-1185">Reference proteome</keyword>
<dbReference type="PROSITE" id="PS50878">
    <property type="entry name" value="RT_POL"/>
    <property type="match status" value="1"/>
</dbReference>
<dbReference type="EMBL" id="UZAK01035207">
    <property type="protein sequence ID" value="VDP49263.1"/>
    <property type="molecule type" value="Genomic_DNA"/>
</dbReference>
<reference evidence="4" key="1">
    <citation type="submission" date="2016-06" db="UniProtKB">
        <authorList>
            <consortium name="WormBaseParasite"/>
        </authorList>
    </citation>
    <scope>IDENTIFICATION</scope>
</reference>
<dbReference type="AlphaFoldDB" id="A0A183KC23"/>
<proteinExistence type="predicted"/>
<accession>A0A183KC23</accession>
<dbReference type="SUPFAM" id="SSF56672">
    <property type="entry name" value="DNA/RNA polymerases"/>
    <property type="match status" value="1"/>
</dbReference>
<dbReference type="Proteomes" id="UP000279833">
    <property type="component" value="Unassembled WGS sequence"/>
</dbReference>
<dbReference type="CDD" id="cd01650">
    <property type="entry name" value="RT_nLTR_like"/>
    <property type="match status" value="1"/>
</dbReference>
<feature type="domain" description="Reverse transcriptase" evidence="1">
    <location>
        <begin position="1"/>
        <end position="168"/>
    </location>
</feature>
<dbReference type="InterPro" id="IPR000477">
    <property type="entry name" value="RT_dom"/>
</dbReference>
<dbReference type="PANTHER" id="PTHR47027:SF25">
    <property type="entry name" value="REVERSE TRANSCRIPTASE DOMAIN-CONTAINING PROTEIN"/>
    <property type="match status" value="1"/>
</dbReference>
<name>A0A183KC23_9TREM</name>
<sequence length="168" mass="19602">MDWKESHFIKIPKKGDVSKCENYRGITLLSIPGKFFNRVLLNRVKDAVDVRLREQQAGFGKDRSCTYQTATLWIITEQSIEWNSALYINFIDYEKAFDSVDGRTLWKLLRHYGVPEKIVNIIRNSYDGLQCKVVHEEQLTDAFQVRIGVRQGCLLSPFLFLLVVDWII</sequence>
<dbReference type="WBParaSite" id="SCUD_0001256401-mRNA-1">
    <property type="protein sequence ID" value="SCUD_0001256401-mRNA-1"/>
    <property type="gene ID" value="SCUD_0001256401"/>
</dbReference>
<dbReference type="InterPro" id="IPR043502">
    <property type="entry name" value="DNA/RNA_pol_sf"/>
</dbReference>
<protein>
    <submittedName>
        <fullName evidence="4">Reverse transcriptase domain-containing protein</fullName>
    </submittedName>
</protein>
<evidence type="ECO:0000313" key="2">
    <source>
        <dbReference type="EMBL" id="VDP49263.1"/>
    </source>
</evidence>
<dbReference type="PANTHER" id="PTHR47027">
    <property type="entry name" value="REVERSE TRANSCRIPTASE DOMAIN-CONTAINING PROTEIN"/>
    <property type="match status" value="1"/>
</dbReference>
<organism evidence="4">
    <name type="scientific">Schistosoma curassoni</name>
    <dbReference type="NCBI Taxonomy" id="6186"/>
    <lineage>
        <taxon>Eukaryota</taxon>
        <taxon>Metazoa</taxon>
        <taxon>Spiralia</taxon>
        <taxon>Lophotrochozoa</taxon>
        <taxon>Platyhelminthes</taxon>
        <taxon>Trematoda</taxon>
        <taxon>Digenea</taxon>
        <taxon>Strigeidida</taxon>
        <taxon>Schistosomatoidea</taxon>
        <taxon>Schistosomatidae</taxon>
        <taxon>Schistosoma</taxon>
    </lineage>
</organism>
<reference evidence="2 3" key="2">
    <citation type="submission" date="2018-11" db="EMBL/GenBank/DDBJ databases">
        <authorList>
            <consortium name="Pathogen Informatics"/>
        </authorList>
    </citation>
    <scope>NUCLEOTIDE SEQUENCE [LARGE SCALE GENOMIC DNA]</scope>
    <source>
        <strain evidence="2">Dakar</strain>
        <strain evidence="3">Dakar, Senegal</strain>
    </source>
</reference>
<evidence type="ECO:0000259" key="1">
    <source>
        <dbReference type="PROSITE" id="PS50878"/>
    </source>
</evidence>
<evidence type="ECO:0000313" key="4">
    <source>
        <dbReference type="WBParaSite" id="SCUD_0001256401-mRNA-1"/>
    </source>
</evidence>